<name>A0A9D2DF29_9BACT</name>
<dbReference type="PRINTS" id="PR00332">
    <property type="entry name" value="HISTRIAD"/>
</dbReference>
<dbReference type="AlphaFoldDB" id="A0A9D2DF29"/>
<dbReference type="InterPro" id="IPR011146">
    <property type="entry name" value="HIT-like"/>
</dbReference>
<dbReference type="GO" id="GO:0003824">
    <property type="term" value="F:catalytic activity"/>
    <property type="evidence" value="ECO:0007669"/>
    <property type="project" value="InterPro"/>
</dbReference>
<feature type="domain" description="HIT" evidence="4">
    <location>
        <begin position="4"/>
        <end position="107"/>
    </location>
</feature>
<protein>
    <submittedName>
        <fullName evidence="5">HIT family protein</fullName>
    </submittedName>
</protein>
<evidence type="ECO:0000313" key="6">
    <source>
        <dbReference type="Proteomes" id="UP000824014"/>
    </source>
</evidence>
<organism evidence="5 6">
    <name type="scientific">Candidatus Tidjanibacter faecipullorum</name>
    <dbReference type="NCBI Taxonomy" id="2838766"/>
    <lineage>
        <taxon>Bacteria</taxon>
        <taxon>Pseudomonadati</taxon>
        <taxon>Bacteroidota</taxon>
        <taxon>Bacteroidia</taxon>
        <taxon>Bacteroidales</taxon>
        <taxon>Rikenellaceae</taxon>
        <taxon>Tidjanibacter</taxon>
    </lineage>
</organism>
<evidence type="ECO:0000313" key="5">
    <source>
        <dbReference type="EMBL" id="HIZ15875.1"/>
    </source>
</evidence>
<dbReference type="Proteomes" id="UP000824014">
    <property type="component" value="Unassembled WGS sequence"/>
</dbReference>
<proteinExistence type="predicted"/>
<dbReference type="EMBL" id="DXCC01000031">
    <property type="protein sequence ID" value="HIZ15875.1"/>
    <property type="molecule type" value="Genomic_DNA"/>
</dbReference>
<dbReference type="PANTHER" id="PTHR46648">
    <property type="entry name" value="HIT FAMILY PROTEIN 1"/>
    <property type="match status" value="1"/>
</dbReference>
<dbReference type="InterPro" id="IPR036265">
    <property type="entry name" value="HIT-like_sf"/>
</dbReference>
<dbReference type="SUPFAM" id="SSF54197">
    <property type="entry name" value="HIT-like"/>
    <property type="match status" value="1"/>
</dbReference>
<evidence type="ECO:0000259" key="4">
    <source>
        <dbReference type="PROSITE" id="PS51084"/>
    </source>
</evidence>
<feature type="short sequence motif" description="Histidine triad motif" evidence="2 3">
    <location>
        <begin position="91"/>
        <end position="95"/>
    </location>
</feature>
<feature type="active site" description="Tele-AMP-histidine intermediate" evidence="1">
    <location>
        <position position="93"/>
    </location>
</feature>
<evidence type="ECO:0000256" key="1">
    <source>
        <dbReference type="PIRSR" id="PIRSR601310-1"/>
    </source>
</evidence>
<comment type="caution">
    <text evidence="5">The sequence shown here is derived from an EMBL/GenBank/DDBJ whole genome shotgun (WGS) entry which is preliminary data.</text>
</comment>
<dbReference type="PANTHER" id="PTHR46648:SF1">
    <property type="entry name" value="ADENOSINE 5'-MONOPHOSPHORAMIDASE HNT1"/>
    <property type="match status" value="1"/>
</dbReference>
<accession>A0A9D2DF29</accession>
<dbReference type="Gene3D" id="3.30.428.10">
    <property type="entry name" value="HIT-like"/>
    <property type="match status" value="1"/>
</dbReference>
<sequence length="128" mass="14407">MATLFSKIAKGEIPSYKIAEDDKHYAFLDINPVVKGHTLVIPKKENDYIFNLSDEELADLMIFAKKVAHKLERKIACKRVAVAVIGMEVPHVHIHLMPISTEGEVDFKHKLNLSSDELAAIARTINEE</sequence>
<dbReference type="Pfam" id="PF01230">
    <property type="entry name" value="HIT"/>
    <property type="match status" value="1"/>
</dbReference>
<evidence type="ECO:0000256" key="3">
    <source>
        <dbReference type="PROSITE-ProRule" id="PRU00464"/>
    </source>
</evidence>
<gene>
    <name evidence="5" type="ORF">H9816_08240</name>
</gene>
<reference evidence="5" key="2">
    <citation type="submission" date="2021-04" db="EMBL/GenBank/DDBJ databases">
        <authorList>
            <person name="Gilroy R."/>
        </authorList>
    </citation>
    <scope>NUCLEOTIDE SEQUENCE</scope>
    <source>
        <strain evidence="5">ChiHjej11B10-19426</strain>
    </source>
</reference>
<evidence type="ECO:0000256" key="2">
    <source>
        <dbReference type="PIRSR" id="PIRSR601310-3"/>
    </source>
</evidence>
<dbReference type="GO" id="GO:0009117">
    <property type="term" value="P:nucleotide metabolic process"/>
    <property type="evidence" value="ECO:0007669"/>
    <property type="project" value="TreeGrafter"/>
</dbReference>
<dbReference type="InterPro" id="IPR001310">
    <property type="entry name" value="Histidine_triad_HIT"/>
</dbReference>
<dbReference type="PROSITE" id="PS51084">
    <property type="entry name" value="HIT_2"/>
    <property type="match status" value="1"/>
</dbReference>
<reference evidence="5" key="1">
    <citation type="journal article" date="2021" name="PeerJ">
        <title>Extensive microbial diversity within the chicken gut microbiome revealed by metagenomics and culture.</title>
        <authorList>
            <person name="Gilroy R."/>
            <person name="Ravi A."/>
            <person name="Getino M."/>
            <person name="Pursley I."/>
            <person name="Horton D.L."/>
            <person name="Alikhan N.F."/>
            <person name="Baker D."/>
            <person name="Gharbi K."/>
            <person name="Hall N."/>
            <person name="Watson M."/>
            <person name="Adriaenssens E.M."/>
            <person name="Foster-Nyarko E."/>
            <person name="Jarju S."/>
            <person name="Secka A."/>
            <person name="Antonio M."/>
            <person name="Oren A."/>
            <person name="Chaudhuri R.R."/>
            <person name="La Ragione R."/>
            <person name="Hildebrand F."/>
            <person name="Pallen M.J."/>
        </authorList>
    </citation>
    <scope>NUCLEOTIDE SEQUENCE</scope>
    <source>
        <strain evidence="5">ChiHjej11B10-19426</strain>
    </source>
</reference>